<dbReference type="Gene3D" id="3.55.50.30">
    <property type="match status" value="1"/>
</dbReference>
<gene>
    <name evidence="3" type="ORF">EHT25_09115</name>
</gene>
<evidence type="ECO:0000313" key="4">
    <source>
        <dbReference type="Proteomes" id="UP000271925"/>
    </source>
</evidence>
<reference evidence="3 4" key="1">
    <citation type="submission" date="2018-11" db="EMBL/GenBank/DDBJ databases">
        <authorList>
            <person name="Zhou Z."/>
            <person name="Wang G."/>
        </authorList>
    </citation>
    <scope>NUCLEOTIDE SEQUENCE [LARGE SCALE GENOMIC DNA]</scope>
    <source>
        <strain evidence="3 4">KCTC52004</strain>
    </source>
</reference>
<dbReference type="PIRSF" id="PIRSF018266">
    <property type="entry name" value="FecR"/>
    <property type="match status" value="1"/>
</dbReference>
<keyword evidence="4" id="KW-1185">Reference proteome</keyword>
<dbReference type="InterPro" id="IPR032508">
    <property type="entry name" value="FecR_C"/>
</dbReference>
<sequence>MNFPITKELLSDYFGGHASALQKRQIDEWATKPENEEFFYACLVEWELQHPQYAVDVPAAIEQYRRFVANRSQNEPVILPAEPAIARFWSPGLRWYGAASVVLLLLVGWLLRSEIRYQTYATRPGEIRSWVLDDGSRVTLNANSSLRVPRIGFGNYSREVRLTGEAEFSVTHTRNDQQFVVKTDQSLDVVVLGTEFTVYSRAQRTQIVLNRGKIRIQRPTGKPANQLTLLPGDQITVDGDQLQRRHVTDPEQYAAWKDHRFVFDATPLSQIAKLLKENYGLTVEIAEPEIAQWTVSGSFTATNANELLQSLSKALDVQAVRRGNKVTFSARTE</sequence>
<proteinExistence type="predicted"/>
<feature type="domain" description="Protein FecR C-terminal" evidence="2">
    <location>
        <begin position="260"/>
        <end position="327"/>
    </location>
</feature>
<evidence type="ECO:0000259" key="2">
    <source>
        <dbReference type="Pfam" id="PF16344"/>
    </source>
</evidence>
<dbReference type="EMBL" id="RQJO01000008">
    <property type="protein sequence ID" value="RRB03689.1"/>
    <property type="molecule type" value="Genomic_DNA"/>
</dbReference>
<dbReference type="Pfam" id="PF04773">
    <property type="entry name" value="FecR"/>
    <property type="match status" value="1"/>
</dbReference>
<name>A0A3P1BRV2_9BACT</name>
<dbReference type="RefSeq" id="WP_124873665.1">
    <property type="nucleotide sequence ID" value="NZ_RQJO01000008.1"/>
</dbReference>
<comment type="caution">
    <text evidence="3">The sequence shown here is derived from an EMBL/GenBank/DDBJ whole genome shotgun (WGS) entry which is preliminary data.</text>
</comment>
<protein>
    <submittedName>
        <fullName evidence="3">DUF4974 domain-containing protein</fullName>
    </submittedName>
</protein>
<dbReference type="Pfam" id="PF16344">
    <property type="entry name" value="FecR_C"/>
    <property type="match status" value="1"/>
</dbReference>
<organism evidence="3 4">
    <name type="scientific">Larkinella rosea</name>
    <dbReference type="NCBI Taxonomy" id="2025312"/>
    <lineage>
        <taxon>Bacteria</taxon>
        <taxon>Pseudomonadati</taxon>
        <taxon>Bacteroidota</taxon>
        <taxon>Cytophagia</taxon>
        <taxon>Cytophagales</taxon>
        <taxon>Spirosomataceae</taxon>
        <taxon>Larkinella</taxon>
    </lineage>
</organism>
<evidence type="ECO:0000313" key="3">
    <source>
        <dbReference type="EMBL" id="RRB03689.1"/>
    </source>
</evidence>
<dbReference type="OrthoDB" id="1523489at2"/>
<dbReference type="Proteomes" id="UP000271925">
    <property type="component" value="Unassembled WGS sequence"/>
</dbReference>
<dbReference type="InterPro" id="IPR012373">
    <property type="entry name" value="Ferrdict_sens_TM"/>
</dbReference>
<dbReference type="Gene3D" id="2.60.120.1440">
    <property type="match status" value="1"/>
</dbReference>
<dbReference type="PANTHER" id="PTHR30273:SF2">
    <property type="entry name" value="PROTEIN FECR"/>
    <property type="match status" value="1"/>
</dbReference>
<dbReference type="GO" id="GO:0016989">
    <property type="term" value="F:sigma factor antagonist activity"/>
    <property type="evidence" value="ECO:0007669"/>
    <property type="project" value="TreeGrafter"/>
</dbReference>
<dbReference type="InterPro" id="IPR006860">
    <property type="entry name" value="FecR"/>
</dbReference>
<evidence type="ECO:0000259" key="1">
    <source>
        <dbReference type="Pfam" id="PF04773"/>
    </source>
</evidence>
<dbReference type="PANTHER" id="PTHR30273">
    <property type="entry name" value="PERIPLASMIC SIGNAL SENSOR AND SIGMA FACTOR ACTIVATOR FECR-RELATED"/>
    <property type="match status" value="1"/>
</dbReference>
<dbReference type="AlphaFoldDB" id="A0A3P1BRV2"/>
<accession>A0A3P1BRV2</accession>
<feature type="domain" description="FecR protein" evidence="1">
    <location>
        <begin position="119"/>
        <end position="215"/>
    </location>
</feature>